<dbReference type="InterPro" id="IPR000307">
    <property type="entry name" value="Ribosomal_bS16"/>
</dbReference>
<proteinExistence type="inferred from homology"/>
<evidence type="ECO:0000256" key="2">
    <source>
        <dbReference type="ARBA" id="ARBA00023274"/>
    </source>
</evidence>
<comment type="caution">
    <text evidence="5">The sequence shown here is derived from an EMBL/GenBank/DDBJ whole genome shotgun (WGS) entry which is preliminary data.</text>
</comment>
<dbReference type="GO" id="GO:0006412">
    <property type="term" value="P:translation"/>
    <property type="evidence" value="ECO:0007669"/>
    <property type="project" value="UniProtKB-UniRule"/>
</dbReference>
<dbReference type="GO" id="GO:0015935">
    <property type="term" value="C:small ribosomal subunit"/>
    <property type="evidence" value="ECO:0007669"/>
    <property type="project" value="TreeGrafter"/>
</dbReference>
<evidence type="ECO:0000313" key="5">
    <source>
        <dbReference type="EMBL" id="OGC68704.1"/>
    </source>
</evidence>
<dbReference type="Proteomes" id="UP000179113">
    <property type="component" value="Unassembled WGS sequence"/>
</dbReference>
<evidence type="ECO:0000256" key="3">
    <source>
        <dbReference type="HAMAP-Rule" id="MF_00385"/>
    </source>
</evidence>
<dbReference type="Pfam" id="PF00886">
    <property type="entry name" value="Ribosomal_S16"/>
    <property type="match status" value="1"/>
</dbReference>
<protein>
    <recommendedName>
        <fullName evidence="3">Small ribosomal subunit protein bS16</fullName>
    </recommendedName>
</protein>
<evidence type="ECO:0000256" key="1">
    <source>
        <dbReference type="ARBA" id="ARBA00022980"/>
    </source>
</evidence>
<dbReference type="PROSITE" id="PS00732">
    <property type="entry name" value="RIBOSOMAL_S16"/>
    <property type="match status" value="1"/>
</dbReference>
<reference evidence="5 6" key="1">
    <citation type="journal article" date="2016" name="Nat. Commun.">
        <title>Thousands of microbial genomes shed light on interconnected biogeochemical processes in an aquifer system.</title>
        <authorList>
            <person name="Anantharaman K."/>
            <person name="Brown C.T."/>
            <person name="Hug L.A."/>
            <person name="Sharon I."/>
            <person name="Castelle C.J."/>
            <person name="Probst A.J."/>
            <person name="Thomas B.C."/>
            <person name="Singh A."/>
            <person name="Wilkins M.J."/>
            <person name="Karaoz U."/>
            <person name="Brodie E.L."/>
            <person name="Williams K.H."/>
            <person name="Hubbard S.S."/>
            <person name="Banfield J.F."/>
        </authorList>
    </citation>
    <scope>NUCLEOTIDE SEQUENCE [LARGE SCALE GENOMIC DNA]</scope>
</reference>
<dbReference type="PANTHER" id="PTHR12919:SF20">
    <property type="entry name" value="SMALL RIBOSOMAL SUBUNIT PROTEIN BS16M"/>
    <property type="match status" value="1"/>
</dbReference>
<dbReference type="NCBIfam" id="TIGR00002">
    <property type="entry name" value="S16"/>
    <property type="match status" value="1"/>
</dbReference>
<keyword evidence="2 3" id="KW-0687">Ribonucleoprotein</keyword>
<sequence length="110" mass="12483">MSITIRLARIGRKNAPAYKIVVTNTRDKRNGRYIDILGHFNPSENPSVKELDKKKYEDWRSKGALVSDAVLKIIDNKYSYTPYRPKGEKGTKSEAAETAEVIAETPEIQE</sequence>
<feature type="region of interest" description="Disordered" evidence="4">
    <location>
        <begin position="82"/>
        <end position="110"/>
    </location>
</feature>
<comment type="similarity">
    <text evidence="3">Belongs to the bacterial ribosomal protein bS16 family.</text>
</comment>
<feature type="compositionally biased region" description="Basic and acidic residues" evidence="4">
    <location>
        <begin position="85"/>
        <end position="95"/>
    </location>
</feature>
<dbReference type="InterPro" id="IPR020592">
    <property type="entry name" value="Ribosomal_bS16_CS"/>
</dbReference>
<dbReference type="AlphaFoldDB" id="A0A1F4WGW8"/>
<dbReference type="GO" id="GO:0005737">
    <property type="term" value="C:cytoplasm"/>
    <property type="evidence" value="ECO:0007669"/>
    <property type="project" value="UniProtKB-ARBA"/>
</dbReference>
<keyword evidence="1 3" id="KW-0689">Ribosomal protein</keyword>
<dbReference type="GO" id="GO:0003735">
    <property type="term" value="F:structural constituent of ribosome"/>
    <property type="evidence" value="ECO:0007669"/>
    <property type="project" value="InterPro"/>
</dbReference>
<dbReference type="EMBL" id="MEWA01000033">
    <property type="protein sequence ID" value="OGC68704.1"/>
    <property type="molecule type" value="Genomic_DNA"/>
</dbReference>
<evidence type="ECO:0000313" key="6">
    <source>
        <dbReference type="Proteomes" id="UP000179113"/>
    </source>
</evidence>
<dbReference type="HAMAP" id="MF_00385">
    <property type="entry name" value="Ribosomal_bS16"/>
    <property type="match status" value="1"/>
</dbReference>
<gene>
    <name evidence="3" type="primary">rpsP</name>
    <name evidence="5" type="ORF">A2415_02000</name>
</gene>
<dbReference type="InterPro" id="IPR023803">
    <property type="entry name" value="Ribosomal_bS16_dom_sf"/>
</dbReference>
<name>A0A1F4WGW8_UNCKA</name>
<accession>A0A1F4WGW8</accession>
<evidence type="ECO:0000256" key="4">
    <source>
        <dbReference type="SAM" id="MobiDB-lite"/>
    </source>
</evidence>
<dbReference type="PANTHER" id="PTHR12919">
    <property type="entry name" value="30S RIBOSOMAL PROTEIN S16"/>
    <property type="match status" value="1"/>
</dbReference>
<feature type="compositionally biased region" description="Low complexity" evidence="4">
    <location>
        <begin position="96"/>
        <end position="110"/>
    </location>
</feature>
<dbReference type="SUPFAM" id="SSF54565">
    <property type="entry name" value="Ribosomal protein S16"/>
    <property type="match status" value="1"/>
</dbReference>
<dbReference type="Gene3D" id="3.30.1320.10">
    <property type="match status" value="1"/>
</dbReference>
<organism evidence="5 6">
    <name type="scientific">candidate division WWE3 bacterium RIFOXYC1_FULL_39_7</name>
    <dbReference type="NCBI Taxonomy" id="1802643"/>
    <lineage>
        <taxon>Bacteria</taxon>
        <taxon>Katanobacteria</taxon>
    </lineage>
</organism>